<dbReference type="InterPro" id="IPR023631">
    <property type="entry name" value="Amidase_dom"/>
</dbReference>
<evidence type="ECO:0000313" key="2">
    <source>
        <dbReference type="EMBL" id="MEW9919888.1"/>
    </source>
</evidence>
<dbReference type="RefSeq" id="WP_367877591.1">
    <property type="nucleotide sequence ID" value="NZ_JBFNXX010000006.1"/>
</dbReference>
<gene>
    <name evidence="2" type="ORF">AB2B41_09750</name>
</gene>
<comment type="caution">
    <text evidence="2">The sequence shown here is derived from an EMBL/GenBank/DDBJ whole genome shotgun (WGS) entry which is preliminary data.</text>
</comment>
<organism evidence="2 3">
    <name type="scientific">Sulfitobacter sediminis</name>
    <dbReference type="NCBI Taxonomy" id="3234186"/>
    <lineage>
        <taxon>Bacteria</taxon>
        <taxon>Pseudomonadati</taxon>
        <taxon>Pseudomonadota</taxon>
        <taxon>Alphaproteobacteria</taxon>
        <taxon>Rhodobacterales</taxon>
        <taxon>Roseobacteraceae</taxon>
        <taxon>Sulfitobacter</taxon>
    </lineage>
</organism>
<dbReference type="InterPro" id="IPR036928">
    <property type="entry name" value="AS_sf"/>
</dbReference>
<dbReference type="PANTHER" id="PTHR43372">
    <property type="entry name" value="FATTY-ACID AMIDE HYDROLASE"/>
    <property type="match status" value="1"/>
</dbReference>
<dbReference type="NCBIfam" id="NF005687">
    <property type="entry name" value="PRK07487.1"/>
    <property type="match status" value="1"/>
</dbReference>
<accession>A0ABV3RP70</accession>
<dbReference type="InterPro" id="IPR020556">
    <property type="entry name" value="Amidase_CS"/>
</dbReference>
<sequence>MELYELTATETAERIRKGDVTARAVCEAVLERLDAVNPAINAVVARDDDEALQAADAVDAARTRGEALPPMAGVPVTIKENVDQKGFATTNGLRLQKDLIATSDSPVVANLRHAGAVIVGRTNVPAFSLRWFTRNGLHGHTRNPHNPAITPGGSSGGAAAATAAGIGAMGHGTDIAGSIRYPAYACGLQGIRPTLGRVPARNATAPDRHIGAQLMAVSGPHARSVADLRLSLTAMAAADLQDPWHMPVPLEGPSYPRRAALCISPEGLETHPLVEAALREAAARLTDAGWQVEETDCPPLREPARLQLQLWQVEMERGAKAAFEKEADPDALHVLSEMQKVTSVPDRDQLMDALQARVGFMRNWQMFLSDYPVLICPVSAEPPFPDMLDLEDFPRVFEAQLTQVALPFMGMPALSVFTGFGDGEAGRVPLGAQLVGARFREDILFEAAEAIEARGPAISVVTPQG</sequence>
<dbReference type="SUPFAM" id="SSF75304">
    <property type="entry name" value="Amidase signature (AS) enzymes"/>
    <property type="match status" value="1"/>
</dbReference>
<dbReference type="Proteomes" id="UP001556098">
    <property type="component" value="Unassembled WGS sequence"/>
</dbReference>
<feature type="domain" description="Amidase" evidence="1">
    <location>
        <begin position="25"/>
        <end position="443"/>
    </location>
</feature>
<evidence type="ECO:0000259" key="1">
    <source>
        <dbReference type="Pfam" id="PF01425"/>
    </source>
</evidence>
<evidence type="ECO:0000313" key="3">
    <source>
        <dbReference type="Proteomes" id="UP001556098"/>
    </source>
</evidence>
<proteinExistence type="predicted"/>
<dbReference type="PANTHER" id="PTHR43372:SF4">
    <property type="entry name" value="FATTY-ACID AMIDE HYDROLASE 2"/>
    <property type="match status" value="1"/>
</dbReference>
<dbReference type="EMBL" id="JBFNXX010000006">
    <property type="protein sequence ID" value="MEW9919888.1"/>
    <property type="molecule type" value="Genomic_DNA"/>
</dbReference>
<dbReference type="Pfam" id="PF01425">
    <property type="entry name" value="Amidase"/>
    <property type="match status" value="1"/>
</dbReference>
<dbReference type="PROSITE" id="PS00571">
    <property type="entry name" value="AMIDASES"/>
    <property type="match status" value="1"/>
</dbReference>
<dbReference type="Gene3D" id="3.90.1300.10">
    <property type="entry name" value="Amidase signature (AS) domain"/>
    <property type="match status" value="1"/>
</dbReference>
<keyword evidence="3" id="KW-1185">Reference proteome</keyword>
<protein>
    <submittedName>
        <fullName evidence="2">Amidase family protein</fullName>
    </submittedName>
</protein>
<dbReference type="InterPro" id="IPR052739">
    <property type="entry name" value="FAAH2"/>
</dbReference>
<name>A0ABV3RP70_9RHOB</name>
<reference evidence="2 3" key="1">
    <citation type="submission" date="2024-07" db="EMBL/GenBank/DDBJ databases">
        <title>Marimonas sp.nov., isolated from tidal-flat sediment.</title>
        <authorList>
            <person name="Jayan J.N."/>
            <person name="Lee S.S."/>
        </authorList>
    </citation>
    <scope>NUCLEOTIDE SEQUENCE [LARGE SCALE GENOMIC DNA]</scope>
    <source>
        <strain evidence="2 3">MJW-29</strain>
    </source>
</reference>